<dbReference type="Proteomes" id="UP000198157">
    <property type="component" value="Unassembled WGS sequence"/>
</dbReference>
<evidence type="ECO:0000313" key="4">
    <source>
        <dbReference type="Proteomes" id="UP000198157"/>
    </source>
</evidence>
<dbReference type="SUPFAM" id="SSF55785">
    <property type="entry name" value="PYP-like sensor domain (PAS domain)"/>
    <property type="match status" value="1"/>
</dbReference>
<dbReference type="InterPro" id="IPR043128">
    <property type="entry name" value="Rev_trsase/Diguanyl_cyclase"/>
</dbReference>
<dbReference type="InterPro" id="IPR000160">
    <property type="entry name" value="GGDEF_dom"/>
</dbReference>
<protein>
    <submittedName>
        <fullName evidence="3">GGDEF domain-containing protein</fullName>
    </submittedName>
</protein>
<dbReference type="EMBL" id="NIVS01000002">
    <property type="protein sequence ID" value="OWQ57368.1"/>
    <property type="molecule type" value="Genomic_DNA"/>
</dbReference>
<dbReference type="PROSITE" id="PS50887">
    <property type="entry name" value="GGDEF"/>
    <property type="match status" value="1"/>
</dbReference>
<dbReference type="GO" id="GO:0003824">
    <property type="term" value="F:catalytic activity"/>
    <property type="evidence" value="ECO:0007669"/>
    <property type="project" value="UniProtKB-ARBA"/>
</dbReference>
<dbReference type="InterPro" id="IPR035965">
    <property type="entry name" value="PAS-like_dom_sf"/>
</dbReference>
<dbReference type="Gene3D" id="3.30.450.20">
    <property type="entry name" value="PAS domain"/>
    <property type="match status" value="1"/>
</dbReference>
<gene>
    <name evidence="3" type="ORF">CEE60_00760</name>
</gene>
<dbReference type="AlphaFoldDB" id="A0A246HSD7"/>
<dbReference type="CDD" id="cd01949">
    <property type="entry name" value="GGDEF"/>
    <property type="match status" value="1"/>
</dbReference>
<dbReference type="SUPFAM" id="SSF55073">
    <property type="entry name" value="Nucleotide cyclase"/>
    <property type="match status" value="1"/>
</dbReference>
<organism evidence="3 4">
    <name type="scientific">Stenotrophomonas maltophilia</name>
    <name type="common">Pseudomonas maltophilia</name>
    <name type="synonym">Xanthomonas maltophilia</name>
    <dbReference type="NCBI Taxonomy" id="40324"/>
    <lineage>
        <taxon>Bacteria</taxon>
        <taxon>Pseudomonadati</taxon>
        <taxon>Pseudomonadota</taxon>
        <taxon>Gammaproteobacteria</taxon>
        <taxon>Lysobacterales</taxon>
        <taxon>Lysobacteraceae</taxon>
        <taxon>Stenotrophomonas</taxon>
        <taxon>Stenotrophomonas maltophilia group</taxon>
    </lineage>
</organism>
<dbReference type="Pfam" id="PF13188">
    <property type="entry name" value="PAS_8"/>
    <property type="match status" value="1"/>
</dbReference>
<dbReference type="OrthoDB" id="9803824at2"/>
<dbReference type="Pfam" id="PF00990">
    <property type="entry name" value="GGDEF"/>
    <property type="match status" value="1"/>
</dbReference>
<dbReference type="SMART" id="SM00267">
    <property type="entry name" value="GGDEF"/>
    <property type="match status" value="1"/>
</dbReference>
<evidence type="ECO:0000313" key="3">
    <source>
        <dbReference type="EMBL" id="OWQ57368.1"/>
    </source>
</evidence>
<accession>A0A246HSD7</accession>
<comment type="cofactor">
    <cofactor evidence="1">
        <name>Mg(2+)</name>
        <dbReference type="ChEBI" id="CHEBI:18420"/>
    </cofactor>
</comment>
<evidence type="ECO:0000259" key="2">
    <source>
        <dbReference type="PROSITE" id="PS50887"/>
    </source>
</evidence>
<dbReference type="InterPro" id="IPR000014">
    <property type="entry name" value="PAS"/>
</dbReference>
<dbReference type="Gene3D" id="3.30.70.270">
    <property type="match status" value="1"/>
</dbReference>
<evidence type="ECO:0000256" key="1">
    <source>
        <dbReference type="ARBA" id="ARBA00001946"/>
    </source>
</evidence>
<feature type="domain" description="GGDEF" evidence="2">
    <location>
        <begin position="300"/>
        <end position="437"/>
    </location>
</feature>
<sequence>MTTSDSEALAALCQFARLAAHADLVMAVEVDAGGRATWAAAAPALPSSSFNLARSGLLECHWNGVAMDAAGFRLPTAIIHALEGLPTHLLYVPAPSHGAPLSGLLLLWRSAPAPAALTAQVPLLATSVARLLSARREATRGAIVRNQFLDLFESVPAGIVLIDGDGVGAAVNEHAAELLGCTAGNHRAADLAGPMRALRQRCDNHAELELAYSAQMNNDQFAAKQHWTLGERTFEVDTHPVRGNGAHGRIWLFTDVTADLLMAAELRRLASSDPLTGVPNRRHFEECSAQIIAAREANGHAVAVLMVDVDHFKKINDTYGHPVGDEVLKVVAKRCRDALRERDLFARFGGEEFIALLAASAVDEIPAAAERLRSAVAAEPILVDGERIAVSVSVGGAIGEALPGGDQKLLEELISRADEALYDAKTSGRNRVRMAALQPDLIDL</sequence>
<dbReference type="FunFam" id="3.30.70.270:FF:000001">
    <property type="entry name" value="Diguanylate cyclase domain protein"/>
    <property type="match status" value="1"/>
</dbReference>
<dbReference type="InterPro" id="IPR052163">
    <property type="entry name" value="DGC-Regulatory_Protein"/>
</dbReference>
<reference evidence="3 4" key="1">
    <citation type="submission" date="2017-06" db="EMBL/GenBank/DDBJ databases">
        <authorList>
            <person name="Kim H.J."/>
            <person name="Triplett B.A."/>
        </authorList>
    </citation>
    <scope>NUCLEOTIDE SEQUENCE [LARGE SCALE GENOMIC DNA]</scope>
    <source>
        <strain evidence="3 4">13146</strain>
    </source>
</reference>
<dbReference type="NCBIfam" id="TIGR00254">
    <property type="entry name" value="GGDEF"/>
    <property type="match status" value="1"/>
</dbReference>
<proteinExistence type="predicted"/>
<comment type="caution">
    <text evidence="3">The sequence shown here is derived from an EMBL/GenBank/DDBJ whole genome shotgun (WGS) entry which is preliminary data.</text>
</comment>
<dbReference type="InterPro" id="IPR029787">
    <property type="entry name" value="Nucleotide_cyclase"/>
</dbReference>
<dbReference type="PANTHER" id="PTHR46663:SF2">
    <property type="entry name" value="GGDEF DOMAIN-CONTAINING PROTEIN"/>
    <property type="match status" value="1"/>
</dbReference>
<name>A0A246HSD7_STEMA</name>
<dbReference type="PANTHER" id="PTHR46663">
    <property type="entry name" value="DIGUANYLATE CYCLASE DGCT-RELATED"/>
    <property type="match status" value="1"/>
</dbReference>